<feature type="active site" description="Proton donor" evidence="5 7">
    <location>
        <position position="142"/>
    </location>
</feature>
<comment type="subunit">
    <text evidence="5">Homodecamer.</text>
</comment>
<keyword evidence="9" id="KW-1185">Reference proteome</keyword>
<keyword evidence="2 5" id="KW-0808">Transferase</keyword>
<sequence length="265" mass="28838">MVHGKDIRLHRILKNGKMLCIPLDHGISSGPIEGIKNINGLIEQTQDSGLTCFLINKGIIKALHFPPKIGIIAHMSAATSLGPDPNNKILMGSVREAIRLGADGVSLHINIGSKEEPNMLYKLGLVADECNEWNIPLIAMMYPRGENIKNPHERSVVAHAARIGAEAGADIVKTVYTGDIDSFKEVVKSCPVPIVIAGGPKTNSDAEILEMCSDAMKAGAIGVTFGRNVFQHKRPNEIIKALHSIIFEKDSNDQQSKKSRRKSKR</sequence>
<feature type="binding site" evidence="5">
    <location>
        <begin position="198"/>
        <end position="199"/>
    </location>
    <ligand>
        <name>1-deoxy-D-threo-hexo-2,5-diulose 6-phosphate</name>
        <dbReference type="ChEBI" id="CHEBI:58861"/>
    </ligand>
</feature>
<dbReference type="NCBIfam" id="TIGR01949">
    <property type="entry name" value="ADH_synth"/>
    <property type="match status" value="1"/>
</dbReference>
<dbReference type="InterPro" id="IPR002915">
    <property type="entry name" value="DeoC/FbaB/LacD_aldolase"/>
</dbReference>
<feature type="active site" description="Proton acceptor" evidence="5">
    <location>
        <position position="24"/>
    </location>
</feature>
<feature type="active site" description="Schiff-base intermediate with substrate" evidence="5">
    <location>
        <position position="173"/>
    </location>
</feature>
<dbReference type="KEGG" id="nfn:NFRAN_0128"/>
<name>A0A484I6N8_9ARCH</name>
<dbReference type="RefSeq" id="WP_134482585.1">
    <property type="nucleotide sequence ID" value="NZ_LR216287.1"/>
</dbReference>
<dbReference type="GO" id="GO:0004332">
    <property type="term" value="F:fructose-bisphosphate aldolase activity"/>
    <property type="evidence" value="ECO:0007669"/>
    <property type="project" value="InterPro"/>
</dbReference>
<organism evidence="8 9">
    <name type="scientific">Candidatus Nitrosocosmicus franklandianus</name>
    <dbReference type="NCBI Taxonomy" id="1798806"/>
    <lineage>
        <taxon>Archaea</taxon>
        <taxon>Nitrososphaerota</taxon>
        <taxon>Nitrososphaeria</taxon>
        <taxon>Nitrososphaerales</taxon>
        <taxon>Nitrososphaeraceae</taxon>
        <taxon>Candidatus Nitrosocosmicus</taxon>
    </lineage>
</organism>
<reference evidence="8 9" key="1">
    <citation type="submission" date="2019-02" db="EMBL/GenBank/DDBJ databases">
        <authorList>
            <person name="Lehtovirta-Morley E L."/>
        </authorList>
    </citation>
    <scope>NUCLEOTIDE SEQUENCE [LARGE SCALE GENOMIC DNA]</scope>
    <source>
        <strain evidence="8">NFRAN1</strain>
    </source>
</reference>
<dbReference type="InterPro" id="IPR010210">
    <property type="entry name" value="ADH_synthase"/>
</dbReference>
<proteinExistence type="inferred from homology"/>
<feature type="active site" description="Schiff-base intermediate with dihydroxyacetone-P" evidence="7">
    <location>
        <position position="173"/>
    </location>
</feature>
<accession>A0A484I6N8</accession>
<dbReference type="GO" id="GO:0009073">
    <property type="term" value="P:aromatic amino acid family biosynthetic process"/>
    <property type="evidence" value="ECO:0007669"/>
    <property type="project" value="UniProtKB-UniRule"/>
</dbReference>
<comment type="catalytic activity">
    <reaction evidence="5">
        <text>1-deoxy-D-threo-hexo-2,5-diulose 6-phosphate + L-aspartate 4-semialdehyde = 2,3-dioxopropyl phosphate + 2-amino-2,3,7-trideoxy-D-lyxo-hept-6-ulosonate</text>
        <dbReference type="Rhea" id="RHEA:25952"/>
        <dbReference type="ChEBI" id="CHEBI:58859"/>
        <dbReference type="ChEBI" id="CHEBI:58860"/>
        <dbReference type="ChEBI" id="CHEBI:58861"/>
        <dbReference type="ChEBI" id="CHEBI:537519"/>
        <dbReference type="EC" id="2.2.1.10"/>
    </reaction>
</comment>
<dbReference type="InterPro" id="IPR041720">
    <property type="entry name" value="FbaB-like"/>
</dbReference>
<evidence type="ECO:0000256" key="4">
    <source>
        <dbReference type="ARBA" id="ARBA00023270"/>
    </source>
</evidence>
<dbReference type="HAMAP" id="MF_00960">
    <property type="entry name" value="ADH_synthase"/>
    <property type="match status" value="1"/>
</dbReference>
<evidence type="ECO:0000256" key="2">
    <source>
        <dbReference type="ARBA" id="ARBA00022679"/>
    </source>
</evidence>
<dbReference type="OrthoDB" id="6329at2157"/>
<dbReference type="SUPFAM" id="SSF51569">
    <property type="entry name" value="Aldolase"/>
    <property type="match status" value="1"/>
</dbReference>
<evidence type="ECO:0000313" key="9">
    <source>
        <dbReference type="Proteomes" id="UP000294299"/>
    </source>
</evidence>
<dbReference type="GO" id="GO:0016836">
    <property type="term" value="F:hydro-lyase activity"/>
    <property type="evidence" value="ECO:0007669"/>
    <property type="project" value="InterPro"/>
</dbReference>
<dbReference type="EMBL" id="LR216287">
    <property type="protein sequence ID" value="VFJ12449.1"/>
    <property type="molecule type" value="Genomic_DNA"/>
</dbReference>
<comment type="similarity">
    <text evidence="5">Belongs to the DeoC/FbaB aldolase family. ADHS subfamily.</text>
</comment>
<dbReference type="PANTHER" id="PTHR47916:SF1">
    <property type="entry name" value="3-HYDROXY-5-PHOSPHONOOXYPENTANE-2,4-DIONE THIOLASE"/>
    <property type="match status" value="1"/>
</dbReference>
<feature type="binding site" evidence="5">
    <location>
        <begin position="24"/>
        <end position="28"/>
    </location>
    <ligand>
        <name>1-deoxy-D-threo-hexo-2,5-diulose 6-phosphate</name>
        <dbReference type="ChEBI" id="CHEBI:58861"/>
    </ligand>
</feature>
<evidence type="ECO:0000256" key="1">
    <source>
        <dbReference type="ARBA" id="ARBA00022605"/>
    </source>
</evidence>
<evidence type="ECO:0000256" key="3">
    <source>
        <dbReference type="ARBA" id="ARBA00023141"/>
    </source>
</evidence>
<dbReference type="InterPro" id="IPR050456">
    <property type="entry name" value="DeoC/FbaB_aldolase"/>
</dbReference>
<dbReference type="Gene3D" id="3.20.20.70">
    <property type="entry name" value="Aldolase class I"/>
    <property type="match status" value="1"/>
</dbReference>
<evidence type="ECO:0000256" key="5">
    <source>
        <dbReference type="HAMAP-Rule" id="MF_00960"/>
    </source>
</evidence>
<feature type="binding site" evidence="5">
    <location>
        <begin position="142"/>
        <end position="144"/>
    </location>
    <ligand>
        <name>1-deoxy-D-threo-hexo-2,5-diulose 6-phosphate</name>
        <dbReference type="ChEBI" id="CHEBI:58861"/>
    </ligand>
</feature>
<evidence type="ECO:0000256" key="7">
    <source>
        <dbReference type="PIRSR" id="PIRSR038992-1"/>
    </source>
</evidence>
<dbReference type="AlphaFoldDB" id="A0A484I6N8"/>
<keyword evidence="3 5" id="KW-0057">Aromatic amino acid biosynthesis</keyword>
<dbReference type="NCBIfam" id="NF005556">
    <property type="entry name" value="PRK07226.1"/>
    <property type="match status" value="1"/>
</dbReference>
<dbReference type="PIRSF" id="PIRSF038992">
    <property type="entry name" value="Aldolase_Ia"/>
    <property type="match status" value="1"/>
</dbReference>
<dbReference type="InterPro" id="IPR013785">
    <property type="entry name" value="Aldolase_TIM"/>
</dbReference>
<dbReference type="EC" id="2.2.1.10" evidence="5 6"/>
<keyword evidence="1 5" id="KW-0028">Amino-acid biosynthesis</keyword>
<protein>
    <recommendedName>
        <fullName evidence="5 6">2-amino-3,7-dideoxy-D-threo-hept-6-ulosonate synthase</fullName>
        <shortName evidence="5">ADH synthase</shortName>
        <shortName evidence="5">ADHS</shortName>
        <shortName evidence="5">ADTH synthase</shortName>
        <ecNumber evidence="5 6">2.2.1.10</ecNumber>
    </recommendedName>
</protein>
<dbReference type="GeneID" id="39419719"/>
<dbReference type="GO" id="GO:0008652">
    <property type="term" value="P:amino acid biosynthetic process"/>
    <property type="evidence" value="ECO:0007669"/>
    <property type="project" value="UniProtKB-KW"/>
</dbReference>
<evidence type="ECO:0000256" key="6">
    <source>
        <dbReference type="NCBIfam" id="TIGR01949"/>
    </source>
</evidence>
<dbReference type="GO" id="GO:0016744">
    <property type="term" value="F:transketolase or transaldolase activity"/>
    <property type="evidence" value="ECO:0007669"/>
    <property type="project" value="UniProtKB-UniRule"/>
</dbReference>
<dbReference type="PANTHER" id="PTHR47916">
    <property type="entry name" value="FRUCTOSE-BISPHOSPHATE ALDOLASE CLASS 1"/>
    <property type="match status" value="1"/>
</dbReference>
<gene>
    <name evidence="8" type="primary">aroA</name>
    <name evidence="5" type="synonym">aroA'</name>
    <name evidence="8" type="ORF">NFRAN_0128</name>
</gene>
<evidence type="ECO:0000313" key="8">
    <source>
        <dbReference type="EMBL" id="VFJ12449.1"/>
    </source>
</evidence>
<dbReference type="Proteomes" id="UP000294299">
    <property type="component" value="Chromosome NFRAN"/>
</dbReference>
<feature type="binding site" evidence="5">
    <location>
        <begin position="226"/>
        <end position="227"/>
    </location>
    <ligand>
        <name>1-deoxy-D-threo-hexo-2,5-diulose 6-phosphate</name>
        <dbReference type="ChEBI" id="CHEBI:58861"/>
    </ligand>
</feature>
<keyword evidence="4 5" id="KW-0704">Schiff base</keyword>
<comment type="function">
    <text evidence="5">Catalyzes a transaldol reaction between 6-deoxy-5-ketofructose 1-phosphate (DKFP) and L-aspartate semialdehyde (ASA) with an elimination of hydroxypyruvaldehyde phosphate to yield 2-amino-3,7-dideoxy-D-threo-hept-6-ulosonate (ADH). Plays a key role in an alternative pathway of the biosynthesis of 3-dehydroquinate (DHQ), which is involved in the canonical pathway for the biosynthesis of aromatic amino acids.</text>
</comment>
<dbReference type="Pfam" id="PF01791">
    <property type="entry name" value="DeoC"/>
    <property type="match status" value="1"/>
</dbReference>
<dbReference type="CDD" id="cd00958">
    <property type="entry name" value="DhnA"/>
    <property type="match status" value="1"/>
</dbReference>
<dbReference type="SMART" id="SM01133">
    <property type="entry name" value="DeoC"/>
    <property type="match status" value="1"/>
</dbReference>